<feature type="region of interest" description="Disordered" evidence="1">
    <location>
        <begin position="1"/>
        <end position="43"/>
    </location>
</feature>
<dbReference type="Gene3D" id="1.25.40.10">
    <property type="entry name" value="Tetratricopeptide repeat domain"/>
    <property type="match status" value="2"/>
</dbReference>
<accession>A0AAN6Z3L0</accession>
<dbReference type="InterPro" id="IPR019734">
    <property type="entry name" value="TPR_rpt"/>
</dbReference>
<dbReference type="SMART" id="SM00028">
    <property type="entry name" value="TPR"/>
    <property type="match status" value="3"/>
</dbReference>
<name>A0AAN6Z3L0_9PEZI</name>
<dbReference type="AlphaFoldDB" id="A0AAN6Z3L0"/>
<dbReference type="SUPFAM" id="SSF48452">
    <property type="entry name" value="TPR-like"/>
    <property type="match status" value="1"/>
</dbReference>
<proteinExistence type="predicted"/>
<evidence type="ECO:0000256" key="1">
    <source>
        <dbReference type="SAM" id="MobiDB-lite"/>
    </source>
</evidence>
<organism evidence="2 3">
    <name type="scientific">Parathielavia appendiculata</name>
    <dbReference type="NCBI Taxonomy" id="2587402"/>
    <lineage>
        <taxon>Eukaryota</taxon>
        <taxon>Fungi</taxon>
        <taxon>Dikarya</taxon>
        <taxon>Ascomycota</taxon>
        <taxon>Pezizomycotina</taxon>
        <taxon>Sordariomycetes</taxon>
        <taxon>Sordariomycetidae</taxon>
        <taxon>Sordariales</taxon>
        <taxon>Chaetomiaceae</taxon>
        <taxon>Parathielavia</taxon>
    </lineage>
</organism>
<dbReference type="InterPro" id="IPR011990">
    <property type="entry name" value="TPR-like_helical_dom_sf"/>
</dbReference>
<gene>
    <name evidence="2" type="ORF">N657DRAFT_680349</name>
</gene>
<dbReference type="Pfam" id="PF13181">
    <property type="entry name" value="TPR_8"/>
    <property type="match status" value="1"/>
</dbReference>
<dbReference type="EMBL" id="MU853227">
    <property type="protein sequence ID" value="KAK4124340.1"/>
    <property type="molecule type" value="Genomic_DNA"/>
</dbReference>
<dbReference type="RefSeq" id="XP_062648111.1">
    <property type="nucleotide sequence ID" value="XM_062796280.1"/>
</dbReference>
<dbReference type="Gene3D" id="1.25.40.20">
    <property type="entry name" value="Ankyrin repeat-containing domain"/>
    <property type="match status" value="1"/>
</dbReference>
<dbReference type="GeneID" id="87833048"/>
<reference evidence="2" key="2">
    <citation type="submission" date="2023-05" db="EMBL/GenBank/DDBJ databases">
        <authorList>
            <consortium name="Lawrence Berkeley National Laboratory"/>
            <person name="Steindorff A."/>
            <person name="Hensen N."/>
            <person name="Bonometti L."/>
            <person name="Westerberg I."/>
            <person name="Brannstrom I.O."/>
            <person name="Guillou S."/>
            <person name="Cros-Aarteil S."/>
            <person name="Calhoun S."/>
            <person name="Haridas S."/>
            <person name="Kuo A."/>
            <person name="Mondo S."/>
            <person name="Pangilinan J."/>
            <person name="Riley R."/>
            <person name="Labutti K."/>
            <person name="Andreopoulos B."/>
            <person name="Lipzen A."/>
            <person name="Chen C."/>
            <person name="Yanf M."/>
            <person name="Daum C."/>
            <person name="Ng V."/>
            <person name="Clum A."/>
            <person name="Ohm R."/>
            <person name="Martin F."/>
            <person name="Silar P."/>
            <person name="Natvig D."/>
            <person name="Lalanne C."/>
            <person name="Gautier V."/>
            <person name="Ament-Velasquez S.L."/>
            <person name="Kruys A."/>
            <person name="Hutchinson M.I."/>
            <person name="Powell A.J."/>
            <person name="Barry K."/>
            <person name="Miller A.N."/>
            <person name="Grigoriev I.V."/>
            <person name="Debuchy R."/>
            <person name="Gladieux P."/>
            <person name="Thoren M.H."/>
            <person name="Johannesson H."/>
        </authorList>
    </citation>
    <scope>NUCLEOTIDE SEQUENCE</scope>
    <source>
        <strain evidence="2">CBS 731.68</strain>
    </source>
</reference>
<dbReference type="SUPFAM" id="SSF48403">
    <property type="entry name" value="Ankyrin repeat"/>
    <property type="match status" value="1"/>
</dbReference>
<comment type="caution">
    <text evidence="2">The sequence shown here is derived from an EMBL/GenBank/DDBJ whole genome shotgun (WGS) entry which is preliminary data.</text>
</comment>
<feature type="compositionally biased region" description="Polar residues" evidence="1">
    <location>
        <begin position="16"/>
        <end position="25"/>
    </location>
</feature>
<dbReference type="InterPro" id="IPR036770">
    <property type="entry name" value="Ankyrin_rpt-contain_sf"/>
</dbReference>
<feature type="compositionally biased region" description="Basic and acidic residues" evidence="1">
    <location>
        <begin position="26"/>
        <end position="43"/>
    </location>
</feature>
<reference evidence="2" key="1">
    <citation type="journal article" date="2023" name="Mol. Phylogenet. Evol.">
        <title>Genome-scale phylogeny and comparative genomics of the fungal order Sordariales.</title>
        <authorList>
            <person name="Hensen N."/>
            <person name="Bonometti L."/>
            <person name="Westerberg I."/>
            <person name="Brannstrom I.O."/>
            <person name="Guillou S."/>
            <person name="Cros-Aarteil S."/>
            <person name="Calhoun S."/>
            <person name="Haridas S."/>
            <person name="Kuo A."/>
            <person name="Mondo S."/>
            <person name="Pangilinan J."/>
            <person name="Riley R."/>
            <person name="LaButti K."/>
            <person name="Andreopoulos B."/>
            <person name="Lipzen A."/>
            <person name="Chen C."/>
            <person name="Yan M."/>
            <person name="Daum C."/>
            <person name="Ng V."/>
            <person name="Clum A."/>
            <person name="Steindorff A."/>
            <person name="Ohm R.A."/>
            <person name="Martin F."/>
            <person name="Silar P."/>
            <person name="Natvig D.O."/>
            <person name="Lalanne C."/>
            <person name="Gautier V."/>
            <person name="Ament-Velasquez S.L."/>
            <person name="Kruys A."/>
            <person name="Hutchinson M.I."/>
            <person name="Powell A.J."/>
            <person name="Barry K."/>
            <person name="Miller A.N."/>
            <person name="Grigoriev I.V."/>
            <person name="Debuchy R."/>
            <person name="Gladieux P."/>
            <person name="Hiltunen Thoren M."/>
            <person name="Johannesson H."/>
        </authorList>
    </citation>
    <scope>NUCLEOTIDE SEQUENCE</scope>
    <source>
        <strain evidence="2">CBS 731.68</strain>
    </source>
</reference>
<evidence type="ECO:0000313" key="2">
    <source>
        <dbReference type="EMBL" id="KAK4124340.1"/>
    </source>
</evidence>
<dbReference type="Proteomes" id="UP001302602">
    <property type="component" value="Unassembled WGS sequence"/>
</dbReference>
<keyword evidence="3" id="KW-1185">Reference proteome</keyword>
<evidence type="ECO:0000313" key="3">
    <source>
        <dbReference type="Proteomes" id="UP001302602"/>
    </source>
</evidence>
<sequence>MSDPVLPQIKDEHRTTAVTSNPNPNHETRPENNKTGNENHDQKATEPIKHAATTTTTDAIAIAAAITSQWQALMDRGRTHTARRELERASHVFTSALHLCDRYPDILTPHRFRFRVLGDLGWVERLSGRYETALEVLREAVSLSVVLLDSATATTTDGGKGEDEGYEIGWWDADGDRYGDAERRVVESVRREGENAIVGDRVQSAGTVGEAEREAHGESYSRPSLFIAGEIGTVYRQLGKLEEAREAFRSQLAIARRLGIDGPQCRARVNLGIVRYQLALRRWEIAEAAGSRGDGNVREEVEGMVALAMDHLQKGIEIAERIRAEESKRGGHRPDTREREARAWKALGYARMALCYCLWAAVQTNNEKEMLEKAADAGRKAVDSAGLMLGSILPMARFSYGHVLLKQGHKELALDQFNNIASPWPWQAITPVMVMCKEPSDEHRGYLAEMIEAGADLDVVDPDGYTALDHAVFSGDAECETMLLNGLRKQLNLSDTDVAARRTEAHLRKGYREMLQEKLRPILYRRDEDPDCMKKLRRVYAEALAADPRKSRFFDRLKFIRYTDFRRFGRLPRSSDGLVRSYEDGEDLDVLVFFSYRWLNQDKSLNTPDDANHTQYRRMLDAAELYMQQNPSVDETKLCVWMDFACVDQDNPGTGVSALPIIITQCDAVISLVDDTYYDRAWCCVEAMMIAQLRRAVRSKSNFHAWYEHKAVAGAIGQSGNGDSTTRGWTLQKAPTHPSLDMKDKKLTYELDRPKVMFLERQSRFLGPLGRQSWDI</sequence>
<protein>
    <submittedName>
        <fullName evidence="2">Uncharacterized protein</fullName>
    </submittedName>
</protein>